<organism evidence="1 2">
    <name type="scientific">Microbacterium telephonicum</name>
    <dbReference type="NCBI Taxonomy" id="1714841"/>
    <lineage>
        <taxon>Bacteria</taxon>
        <taxon>Bacillati</taxon>
        <taxon>Actinomycetota</taxon>
        <taxon>Actinomycetes</taxon>
        <taxon>Micrococcales</taxon>
        <taxon>Microbacteriaceae</taxon>
        <taxon>Microbacterium</taxon>
    </lineage>
</organism>
<dbReference type="RefSeq" id="WP_121059598.1">
    <property type="nucleotide sequence ID" value="NZ_RCDB01000003.1"/>
</dbReference>
<evidence type="ECO:0000313" key="2">
    <source>
        <dbReference type="Proteomes" id="UP000273158"/>
    </source>
</evidence>
<gene>
    <name evidence="1" type="ORF">C7474_2010</name>
</gene>
<dbReference type="GO" id="GO:0004519">
    <property type="term" value="F:endonuclease activity"/>
    <property type="evidence" value="ECO:0007669"/>
    <property type="project" value="UniProtKB-KW"/>
</dbReference>
<sequence length="278" mass="30543">MCDALGSILTTAALAAAGCSGRQLRIDVAAGILIRARRGVYTTRGTCAALQDVAAHGGRAACITAARHLGLWVLSDDARTHVWLRDGQRTYHSRGSCRCVEHWDDGPAGSPAALPSVPRILAQIFRCFDAEELFVVLESALRSGRIDRAGLRWLRQRSNARMREALAHARADADSGLESLLRWRLRRHRLRVRTQRRVASVGVVDALIGDRLLVETDGVAGHGDSPHRHKDLVRDAHAAMWGLFTLRFDYAMFVHDWDLVEAAILGALRALDGLPASR</sequence>
<dbReference type="OrthoDB" id="2594539at2"/>
<keyword evidence="1" id="KW-0378">Hydrolase</keyword>
<dbReference type="EMBL" id="RCDB01000003">
    <property type="protein sequence ID" value="RLK47431.1"/>
    <property type="molecule type" value="Genomic_DNA"/>
</dbReference>
<accession>A0A498C4H0</accession>
<evidence type="ECO:0000313" key="1">
    <source>
        <dbReference type="EMBL" id="RLK47431.1"/>
    </source>
</evidence>
<proteinExistence type="predicted"/>
<keyword evidence="1" id="KW-0540">Nuclease</keyword>
<keyword evidence="2" id="KW-1185">Reference proteome</keyword>
<reference evidence="1 2" key="1">
    <citation type="journal article" date="2015" name="Stand. Genomic Sci.">
        <title>Genomic Encyclopedia of Bacterial and Archaeal Type Strains, Phase III: the genomes of soil and plant-associated and newly described type strains.</title>
        <authorList>
            <person name="Whitman W.B."/>
            <person name="Woyke T."/>
            <person name="Klenk H.P."/>
            <person name="Zhou Y."/>
            <person name="Lilburn T.G."/>
            <person name="Beck B.J."/>
            <person name="De Vos P."/>
            <person name="Vandamme P."/>
            <person name="Eisen J.A."/>
            <person name="Garrity G."/>
            <person name="Hugenholtz P."/>
            <person name="Kyrpides N.C."/>
        </authorList>
    </citation>
    <scope>NUCLEOTIDE SEQUENCE [LARGE SCALE GENOMIC DNA]</scope>
    <source>
        <strain evidence="1 2">S2T63</strain>
    </source>
</reference>
<comment type="caution">
    <text evidence="1">The sequence shown here is derived from an EMBL/GenBank/DDBJ whole genome shotgun (WGS) entry which is preliminary data.</text>
</comment>
<protein>
    <submittedName>
        <fullName evidence="1">Very-short-patch-repair endonuclease</fullName>
    </submittedName>
</protein>
<dbReference type="AlphaFoldDB" id="A0A498C4H0"/>
<keyword evidence="1" id="KW-0255">Endonuclease</keyword>
<name>A0A498C4H0_9MICO</name>
<dbReference type="Proteomes" id="UP000273158">
    <property type="component" value="Unassembled WGS sequence"/>
</dbReference>